<protein>
    <recommendedName>
        <fullName evidence="2">Centrosomal protein of 63 kDa</fullName>
    </recommendedName>
</protein>
<dbReference type="OrthoDB" id="10007333at2759"/>
<feature type="region of interest" description="Disordered" evidence="7">
    <location>
        <begin position="1"/>
        <end position="46"/>
    </location>
</feature>
<dbReference type="EMBL" id="SGJD01006786">
    <property type="protein sequence ID" value="KAB0389656.1"/>
    <property type="molecule type" value="Genomic_DNA"/>
</dbReference>
<keyword evidence="4 6" id="KW-0175">Coiled coil</keyword>
<comment type="caution">
    <text evidence="9">The sequence shown here is derived from an EMBL/GenBank/DDBJ whole genome shotgun (WGS) entry which is preliminary data.</text>
</comment>
<comment type="subunit">
    <text evidence="5">Interacts with CEP152 and CDK1; these interactions recruit both ligands to centrosomes. Interacts with CDK2, CDK5RAP2, WDR62, CEP90, KIAA0753/moonraker and CCDC14. CEP63, CDK5RAP2, CEP152, WDR62 are proposed to form a stepwise assembled complex at the centrosome forming a ring near parental centrioles. Interacts with CCDC57; the interaction is required for their location to proximal end of centrioles. Interacts with FXR1; promoting its stabilization.</text>
</comment>
<gene>
    <name evidence="9" type="ORF">E2I00_012673</name>
</gene>
<dbReference type="PANTHER" id="PTHR18875:SF7">
    <property type="entry name" value="CENTROSOMAL PROTEIN OF 63 KDA"/>
    <property type="match status" value="1"/>
</dbReference>
<accession>A0A643BNW4</accession>
<dbReference type="InterPro" id="IPR031470">
    <property type="entry name" value="CEP63/Deup1_N"/>
</dbReference>
<evidence type="ECO:0000256" key="4">
    <source>
        <dbReference type="ARBA" id="ARBA00023054"/>
    </source>
</evidence>
<reference evidence="9 10" key="1">
    <citation type="journal article" date="2019" name="PLoS ONE">
        <title>Genomic analyses reveal an absence of contemporary introgressive admixture between fin whales and blue whales, despite known hybrids.</title>
        <authorList>
            <person name="Westbury M.V."/>
            <person name="Petersen B."/>
            <person name="Lorenzen E.D."/>
        </authorList>
    </citation>
    <scope>NUCLEOTIDE SEQUENCE [LARGE SCALE GENOMIC DNA]</scope>
    <source>
        <strain evidence="9">FinWhale-01</strain>
    </source>
</reference>
<feature type="domain" description="CEP63/Deup1 N-terminal" evidence="8">
    <location>
        <begin position="76"/>
        <end position="244"/>
    </location>
</feature>
<evidence type="ECO:0000256" key="5">
    <source>
        <dbReference type="ARBA" id="ARBA00047022"/>
    </source>
</evidence>
<keyword evidence="3" id="KW-0963">Cytoplasm</keyword>
<dbReference type="Proteomes" id="UP000437017">
    <property type="component" value="Unassembled WGS sequence"/>
</dbReference>
<evidence type="ECO:0000256" key="1">
    <source>
        <dbReference type="ARBA" id="ARBA00004607"/>
    </source>
</evidence>
<evidence type="ECO:0000259" key="8">
    <source>
        <dbReference type="Pfam" id="PF17045"/>
    </source>
</evidence>
<dbReference type="GO" id="GO:0034451">
    <property type="term" value="C:centriolar satellite"/>
    <property type="evidence" value="ECO:0007669"/>
    <property type="project" value="UniProtKB-SubCell"/>
</dbReference>
<feature type="coiled-coil region" evidence="6">
    <location>
        <begin position="151"/>
        <end position="238"/>
    </location>
</feature>
<comment type="subcellular location">
    <subcellularLocation>
        <location evidence="1">Cytoplasm</location>
        <location evidence="1">Cytoskeleton</location>
        <location evidence="1">Microtubule organizing center</location>
        <location evidence="1">Centrosome</location>
        <location evidence="1">Centriolar satellite</location>
    </subcellularLocation>
</comment>
<organism evidence="9 10">
    <name type="scientific">Balaenoptera physalus</name>
    <name type="common">Fin whale</name>
    <name type="synonym">Balaena physalus</name>
    <dbReference type="NCBI Taxonomy" id="9770"/>
    <lineage>
        <taxon>Eukaryota</taxon>
        <taxon>Metazoa</taxon>
        <taxon>Chordata</taxon>
        <taxon>Craniata</taxon>
        <taxon>Vertebrata</taxon>
        <taxon>Euteleostomi</taxon>
        <taxon>Mammalia</taxon>
        <taxon>Eutheria</taxon>
        <taxon>Laurasiatheria</taxon>
        <taxon>Artiodactyla</taxon>
        <taxon>Whippomorpha</taxon>
        <taxon>Cetacea</taxon>
        <taxon>Mysticeti</taxon>
        <taxon>Balaenopteridae</taxon>
        <taxon>Balaenoptera</taxon>
    </lineage>
</organism>
<dbReference type="PANTHER" id="PTHR18875">
    <property type="entry name" value="SARCOMA ANTIGEN NY-SAR-24/CYTOSKELETAL PROTEIN SOJO"/>
    <property type="match status" value="1"/>
</dbReference>
<proteinExistence type="predicted"/>
<sequence length="271" mass="31395">MTLAGHHHPYRCRRRPHSRGFRPEAGYTKCGSGGSPGPPLKSLSTPPDVRCQNKGDLAMEALLEGIQNRGHDGGFLTSCEAELQELMKQIDIMVAHKKSEWEGQTHALETCLDIRERELKALRSQVDMKHKEVGMLRQQVEEHEKVKQEMAMEYKLELKKLHEELGRLKRSYEKLQRKHVRDFRGNAKNHREDRSEIERLTGKIEEFRQKSLDWEKQRLIYQQQVSSLEAQRKALAEQSEIIQFGVPWLRSLSQGASASPPVWTQILKDSR</sequence>
<evidence type="ECO:0000256" key="6">
    <source>
        <dbReference type="SAM" id="Coils"/>
    </source>
</evidence>
<evidence type="ECO:0000256" key="7">
    <source>
        <dbReference type="SAM" id="MobiDB-lite"/>
    </source>
</evidence>
<dbReference type="GO" id="GO:0098535">
    <property type="term" value="P:de novo centriole assembly involved in multi-ciliated epithelial cell differentiation"/>
    <property type="evidence" value="ECO:0007669"/>
    <property type="project" value="TreeGrafter"/>
</dbReference>
<feature type="compositionally biased region" description="Basic residues" evidence="7">
    <location>
        <begin position="1"/>
        <end position="20"/>
    </location>
</feature>
<keyword evidence="10" id="KW-1185">Reference proteome</keyword>
<dbReference type="GO" id="GO:0007099">
    <property type="term" value="P:centriole replication"/>
    <property type="evidence" value="ECO:0007669"/>
    <property type="project" value="TreeGrafter"/>
</dbReference>
<evidence type="ECO:0000256" key="3">
    <source>
        <dbReference type="ARBA" id="ARBA00022490"/>
    </source>
</evidence>
<dbReference type="Pfam" id="PF17045">
    <property type="entry name" value="CEP63"/>
    <property type="match status" value="1"/>
</dbReference>
<evidence type="ECO:0000313" key="9">
    <source>
        <dbReference type="EMBL" id="KAB0389656.1"/>
    </source>
</evidence>
<dbReference type="GO" id="GO:0005814">
    <property type="term" value="C:centriole"/>
    <property type="evidence" value="ECO:0007669"/>
    <property type="project" value="TreeGrafter"/>
</dbReference>
<dbReference type="AlphaFoldDB" id="A0A643BNW4"/>
<evidence type="ECO:0000256" key="2">
    <source>
        <dbReference type="ARBA" id="ARBA00021306"/>
    </source>
</evidence>
<evidence type="ECO:0000313" key="10">
    <source>
        <dbReference type="Proteomes" id="UP000437017"/>
    </source>
</evidence>
<name>A0A643BNW4_BALPH</name>